<dbReference type="Proteomes" id="UP000481327">
    <property type="component" value="Unassembled WGS sequence"/>
</dbReference>
<name>A0A7C9KYH8_9SPHN</name>
<accession>A0A7C9KYH8</accession>
<dbReference type="OrthoDB" id="8479681at2"/>
<keyword evidence="2" id="KW-1185">Reference proteome</keyword>
<dbReference type="InterPro" id="IPR021959">
    <property type="entry name" value="DUF3576"/>
</dbReference>
<organism evidence="1 2">
    <name type="scientific">Sandarakinorhabdus fusca</name>
    <dbReference type="NCBI Taxonomy" id="1439888"/>
    <lineage>
        <taxon>Bacteria</taxon>
        <taxon>Pseudomonadati</taxon>
        <taxon>Pseudomonadota</taxon>
        <taxon>Alphaproteobacteria</taxon>
        <taxon>Sphingomonadales</taxon>
        <taxon>Sphingosinicellaceae</taxon>
        <taxon>Sandarakinorhabdus</taxon>
    </lineage>
</organism>
<sequence length="151" mass="16362">MKLKRSSMRRFGILLVGVALAGSLGACGKKDRPRTAAEAPARLTTIGVNAYLWRAALDTIGFMPLAQVDSNGGIIITDWYATPQSPNERVKVTIAILDTELRADAIKVTAVRQTIAGSGWVDAPVRPGTVQKLEETILSRARDLRRSQYNG</sequence>
<comment type="caution">
    <text evidence="1">The sequence shown here is derived from an EMBL/GenBank/DDBJ whole genome shotgun (WGS) entry which is preliminary data.</text>
</comment>
<dbReference type="EMBL" id="WIOL01000002">
    <property type="protein sequence ID" value="MQT16988.1"/>
    <property type="molecule type" value="Genomic_DNA"/>
</dbReference>
<reference evidence="1 2" key="1">
    <citation type="submission" date="2019-09" db="EMBL/GenBank/DDBJ databases">
        <title>Polymorphobacter sp. isolated from a lake in China.</title>
        <authorList>
            <person name="Liu Z."/>
        </authorList>
    </citation>
    <scope>NUCLEOTIDE SEQUENCE [LARGE SCALE GENOMIC DNA]</scope>
    <source>
        <strain evidence="1 2">D40P</strain>
    </source>
</reference>
<gene>
    <name evidence="1" type="ORF">F3168_06920</name>
</gene>
<dbReference type="AlphaFoldDB" id="A0A7C9KYH8"/>
<proteinExistence type="predicted"/>
<evidence type="ECO:0000313" key="2">
    <source>
        <dbReference type="Proteomes" id="UP000481327"/>
    </source>
</evidence>
<dbReference type="Pfam" id="PF12100">
    <property type="entry name" value="DUF3576"/>
    <property type="match status" value="1"/>
</dbReference>
<evidence type="ECO:0000313" key="1">
    <source>
        <dbReference type="EMBL" id="MQT16988.1"/>
    </source>
</evidence>
<protein>
    <submittedName>
        <fullName evidence="1">DUF3576 domain-containing protein</fullName>
    </submittedName>
</protein>
<dbReference type="PROSITE" id="PS51257">
    <property type="entry name" value="PROKAR_LIPOPROTEIN"/>
    <property type="match status" value="1"/>
</dbReference>